<evidence type="ECO:0000256" key="3">
    <source>
        <dbReference type="ARBA" id="ARBA00022630"/>
    </source>
</evidence>
<keyword evidence="4" id="KW-0288">FMN</keyword>
<dbReference type="Gene3D" id="3.40.109.10">
    <property type="entry name" value="NADH Oxidase"/>
    <property type="match status" value="1"/>
</dbReference>
<evidence type="ECO:0000256" key="4">
    <source>
        <dbReference type="ARBA" id="ARBA00022643"/>
    </source>
</evidence>
<keyword evidence="3" id="KW-0285">Flavoprotein</keyword>
<comment type="cofactor">
    <cofactor evidence="1">
        <name>FMN</name>
        <dbReference type="ChEBI" id="CHEBI:58210"/>
    </cofactor>
</comment>
<dbReference type="AlphaFoldDB" id="A0A4R6SSF5"/>
<evidence type="ECO:0000313" key="8">
    <source>
        <dbReference type="Proteomes" id="UP000295620"/>
    </source>
</evidence>
<accession>A0A4R6SSF5</accession>
<evidence type="ECO:0000256" key="5">
    <source>
        <dbReference type="ARBA" id="ARBA00023002"/>
    </source>
</evidence>
<protein>
    <submittedName>
        <fullName evidence="7">Nitroreductase</fullName>
    </submittedName>
</protein>
<comment type="caution">
    <text evidence="7">The sequence shown here is derived from an EMBL/GenBank/DDBJ whole genome shotgun (WGS) entry which is preliminary data.</text>
</comment>
<dbReference type="InterPro" id="IPR000415">
    <property type="entry name" value="Nitroreductase-like"/>
</dbReference>
<sequence length="225" mass="25848">MNVFHYPDLKLFLNMENIIDLLNWRYAAKRMTGEKVEDEKINTILEAAHLAPSGIGLQPYEIIVISDPKIKKQILPIAMNQFAVTESSHLLVFAVWDEYTTERIDHVFDHLISVRNSESASYERQRHFAKQFFGNMSIEENFHHAAKQANIALGLAITAAASLEIDTTPMEGFDPVALDEFLDLHSKDLRSSMLLAVGYRDTENDWNLKNEKVRKPMAEFVTFYK</sequence>
<dbReference type="EMBL" id="SNYC01000005">
    <property type="protein sequence ID" value="TDQ08227.1"/>
    <property type="molecule type" value="Genomic_DNA"/>
</dbReference>
<evidence type="ECO:0000313" key="7">
    <source>
        <dbReference type="EMBL" id="TDQ08227.1"/>
    </source>
</evidence>
<keyword evidence="8" id="KW-1185">Reference proteome</keyword>
<keyword evidence="5" id="KW-0560">Oxidoreductase</keyword>
<comment type="similarity">
    <text evidence="2">Belongs to the nitroreductase family.</text>
</comment>
<dbReference type="PANTHER" id="PTHR43673:SF2">
    <property type="entry name" value="NITROREDUCTASE"/>
    <property type="match status" value="1"/>
</dbReference>
<dbReference type="InterPro" id="IPR029479">
    <property type="entry name" value="Nitroreductase"/>
</dbReference>
<evidence type="ECO:0000256" key="2">
    <source>
        <dbReference type="ARBA" id="ARBA00007118"/>
    </source>
</evidence>
<organism evidence="7 8">
    <name type="scientific">Pedobacter metabolipauper</name>
    <dbReference type="NCBI Taxonomy" id="425513"/>
    <lineage>
        <taxon>Bacteria</taxon>
        <taxon>Pseudomonadati</taxon>
        <taxon>Bacteroidota</taxon>
        <taxon>Sphingobacteriia</taxon>
        <taxon>Sphingobacteriales</taxon>
        <taxon>Sphingobacteriaceae</taxon>
        <taxon>Pedobacter</taxon>
    </lineage>
</organism>
<dbReference type="GO" id="GO:0016491">
    <property type="term" value="F:oxidoreductase activity"/>
    <property type="evidence" value="ECO:0007669"/>
    <property type="project" value="UniProtKB-KW"/>
</dbReference>
<dbReference type="Proteomes" id="UP000295620">
    <property type="component" value="Unassembled WGS sequence"/>
</dbReference>
<name>A0A4R6SSF5_9SPHI</name>
<feature type="domain" description="Nitroreductase" evidence="6">
    <location>
        <begin position="24"/>
        <end position="199"/>
    </location>
</feature>
<reference evidence="7 8" key="1">
    <citation type="submission" date="2019-03" db="EMBL/GenBank/DDBJ databases">
        <title>Genomic Encyclopedia of Archaeal and Bacterial Type Strains, Phase II (KMG-II): from individual species to whole genera.</title>
        <authorList>
            <person name="Goeker M."/>
        </authorList>
    </citation>
    <scope>NUCLEOTIDE SEQUENCE [LARGE SCALE GENOMIC DNA]</scope>
    <source>
        <strain evidence="7 8">DSM 19035</strain>
    </source>
</reference>
<dbReference type="SUPFAM" id="SSF55469">
    <property type="entry name" value="FMN-dependent nitroreductase-like"/>
    <property type="match status" value="1"/>
</dbReference>
<proteinExistence type="inferred from homology"/>
<dbReference type="PANTHER" id="PTHR43673">
    <property type="entry name" value="NAD(P)H NITROREDUCTASE YDGI-RELATED"/>
    <property type="match status" value="1"/>
</dbReference>
<evidence type="ECO:0000256" key="1">
    <source>
        <dbReference type="ARBA" id="ARBA00001917"/>
    </source>
</evidence>
<evidence type="ECO:0000259" key="6">
    <source>
        <dbReference type="Pfam" id="PF00881"/>
    </source>
</evidence>
<gene>
    <name evidence="7" type="ORF">ATK78_2735</name>
</gene>
<dbReference type="Pfam" id="PF00881">
    <property type="entry name" value="Nitroreductase"/>
    <property type="match status" value="1"/>
</dbReference>